<dbReference type="EMBL" id="JARBDR010000018">
    <property type="protein sequence ID" value="KAJ8322054.1"/>
    <property type="molecule type" value="Genomic_DNA"/>
</dbReference>
<dbReference type="Proteomes" id="UP001217089">
    <property type="component" value="Unassembled WGS sequence"/>
</dbReference>
<evidence type="ECO:0000259" key="5">
    <source>
        <dbReference type="PROSITE" id="PS50853"/>
    </source>
</evidence>
<evidence type="ECO:0000313" key="6">
    <source>
        <dbReference type="EMBL" id="KAJ8322054.1"/>
    </source>
</evidence>
<proteinExistence type="predicted"/>
<evidence type="ECO:0000256" key="1">
    <source>
        <dbReference type="ARBA" id="ARBA00022737"/>
    </source>
</evidence>
<dbReference type="InterPro" id="IPR013783">
    <property type="entry name" value="Ig-like_fold"/>
</dbReference>
<feature type="disulfide bond" evidence="3">
    <location>
        <begin position="353"/>
        <end position="380"/>
    </location>
</feature>
<dbReference type="InterPro" id="IPR003961">
    <property type="entry name" value="FN3_dom"/>
</dbReference>
<dbReference type="SMART" id="SM00060">
    <property type="entry name" value="FN3"/>
    <property type="match status" value="2"/>
</dbReference>
<keyword evidence="7" id="KW-1185">Reference proteome</keyword>
<protein>
    <submittedName>
        <fullName evidence="6">Uncharacterized protein</fullName>
    </submittedName>
</protein>
<keyword evidence="2 3" id="KW-1015">Disulfide bond</keyword>
<name>A0ABQ9FXU9_TEGGR</name>
<organism evidence="6 7">
    <name type="scientific">Tegillarca granosa</name>
    <name type="common">Malaysian cockle</name>
    <name type="synonym">Anadara granosa</name>
    <dbReference type="NCBI Taxonomy" id="220873"/>
    <lineage>
        <taxon>Eukaryota</taxon>
        <taxon>Metazoa</taxon>
        <taxon>Spiralia</taxon>
        <taxon>Lophotrochozoa</taxon>
        <taxon>Mollusca</taxon>
        <taxon>Bivalvia</taxon>
        <taxon>Autobranchia</taxon>
        <taxon>Pteriomorphia</taxon>
        <taxon>Arcoida</taxon>
        <taxon>Arcoidea</taxon>
        <taxon>Arcidae</taxon>
        <taxon>Tegillarca</taxon>
    </lineage>
</organism>
<evidence type="ECO:0000313" key="7">
    <source>
        <dbReference type="Proteomes" id="UP001217089"/>
    </source>
</evidence>
<feature type="domain" description="CUB" evidence="4">
    <location>
        <begin position="150"/>
        <end position="261"/>
    </location>
</feature>
<dbReference type="InterPro" id="IPR000859">
    <property type="entry name" value="CUB_dom"/>
</dbReference>
<dbReference type="PANTHER" id="PTHR24251">
    <property type="entry name" value="OVOCHYMASE-RELATED"/>
    <property type="match status" value="1"/>
</dbReference>
<dbReference type="PROSITE" id="PS50853">
    <property type="entry name" value="FN3"/>
    <property type="match status" value="1"/>
</dbReference>
<dbReference type="InterPro" id="IPR036116">
    <property type="entry name" value="FN3_sf"/>
</dbReference>
<dbReference type="SUPFAM" id="SSF49265">
    <property type="entry name" value="Fibronectin type III"/>
    <property type="match status" value="2"/>
</dbReference>
<gene>
    <name evidence="6" type="ORF">KUTeg_000525</name>
</gene>
<sequence>MPEWMAYSETTLKPLTTHSTTSTTLTPSTTPEILTPSIQHSKPSTQMSTTRLIPYGIVEAPPNFNVAVFPGSLRVYWDRPCTHLPIVAYVLTYFEGASHQGHQILIHPNKLTHYISTQTHPGHKYQLSIATKTIYGIGPVSPVLTTYSACGNDVTLPENGVYDMIQSPYFSQYYYEPETACQWTIKAPAGQRLKVNFEFLNLIGSENCDTDFILINNETFCKKKPTKDFIYTKGSSAKIVFISQAGSGNKPGGFKLSVSVDDTKPKDTNIVSYPGLIHMSWNPPENHTKDFHYSLKYRIVPEEVEIAIQLSSDVTSWTIPTNINFGRLYEIEIAPVASDEEGVGVSYLARAACERNITVTTGGTIYFPHSSTMYTPDTECAWSLITPPGNHLTLDFENIDLEISEGCLKDFVEITGFGKICSPIQTRGMMESYSPVTKVKFVSDSEEEGRGFRFNYHVNCCLVSI</sequence>
<dbReference type="CDD" id="cd00063">
    <property type="entry name" value="FN3"/>
    <property type="match status" value="1"/>
</dbReference>
<feature type="domain" description="Fibronectin type-III" evidence="5">
    <location>
        <begin position="58"/>
        <end position="151"/>
    </location>
</feature>
<comment type="caution">
    <text evidence="6">The sequence shown here is derived from an EMBL/GenBank/DDBJ whole genome shotgun (WGS) entry which is preliminary data.</text>
</comment>
<feature type="domain" description="CUB" evidence="4">
    <location>
        <begin position="353"/>
        <end position="459"/>
    </location>
</feature>
<dbReference type="Gene3D" id="2.60.120.290">
    <property type="entry name" value="Spermadhesin, CUB domain"/>
    <property type="match status" value="2"/>
</dbReference>
<dbReference type="Pfam" id="PF00431">
    <property type="entry name" value="CUB"/>
    <property type="match status" value="2"/>
</dbReference>
<reference evidence="6 7" key="1">
    <citation type="submission" date="2022-12" db="EMBL/GenBank/DDBJ databases">
        <title>Chromosome-level genome of Tegillarca granosa.</title>
        <authorList>
            <person name="Kim J."/>
        </authorList>
    </citation>
    <scope>NUCLEOTIDE SEQUENCE [LARGE SCALE GENOMIC DNA]</scope>
    <source>
        <strain evidence="6">Teg-2019</strain>
        <tissue evidence="6">Adductor muscle</tissue>
    </source>
</reference>
<evidence type="ECO:0000259" key="4">
    <source>
        <dbReference type="PROSITE" id="PS01180"/>
    </source>
</evidence>
<evidence type="ECO:0000256" key="3">
    <source>
        <dbReference type="PROSITE-ProRule" id="PRU00059"/>
    </source>
</evidence>
<dbReference type="InterPro" id="IPR035914">
    <property type="entry name" value="Sperma_CUB_dom_sf"/>
</dbReference>
<evidence type="ECO:0000256" key="2">
    <source>
        <dbReference type="ARBA" id="ARBA00023157"/>
    </source>
</evidence>
<dbReference type="PROSITE" id="PS01180">
    <property type="entry name" value="CUB"/>
    <property type="match status" value="2"/>
</dbReference>
<dbReference type="Gene3D" id="2.60.40.10">
    <property type="entry name" value="Immunoglobulins"/>
    <property type="match status" value="1"/>
</dbReference>
<dbReference type="CDD" id="cd00041">
    <property type="entry name" value="CUB"/>
    <property type="match status" value="2"/>
</dbReference>
<accession>A0ABQ9FXU9</accession>
<keyword evidence="1" id="KW-0677">Repeat</keyword>
<comment type="caution">
    <text evidence="3">Lacks conserved residue(s) required for the propagation of feature annotation.</text>
</comment>
<dbReference type="SUPFAM" id="SSF49854">
    <property type="entry name" value="Spermadhesin, CUB domain"/>
    <property type="match status" value="2"/>
</dbReference>
<dbReference type="SMART" id="SM00042">
    <property type="entry name" value="CUB"/>
    <property type="match status" value="2"/>
</dbReference>